<dbReference type="PANTHER" id="PTHR44688:SF16">
    <property type="entry name" value="DNA-BINDING TRANSCRIPTIONAL ACTIVATOR DEVR_DOSR"/>
    <property type="match status" value="1"/>
</dbReference>
<keyword evidence="3" id="KW-0804">Transcription</keyword>
<dbReference type="CDD" id="cd06170">
    <property type="entry name" value="LuxR_C_like"/>
    <property type="match status" value="1"/>
</dbReference>
<accession>A0A4R1R480</accession>
<name>A0A4R1R480_HYDET</name>
<keyword evidence="6" id="KW-1185">Reference proteome</keyword>
<evidence type="ECO:0000256" key="2">
    <source>
        <dbReference type="ARBA" id="ARBA00023125"/>
    </source>
</evidence>
<evidence type="ECO:0000313" key="5">
    <source>
        <dbReference type="EMBL" id="TCL60291.1"/>
    </source>
</evidence>
<evidence type="ECO:0000259" key="4">
    <source>
        <dbReference type="PROSITE" id="PS50043"/>
    </source>
</evidence>
<protein>
    <submittedName>
        <fullName evidence="5">Regulatory LuxR family protein</fullName>
    </submittedName>
</protein>
<sequence>MSPLTNGNCRPDPVERLSPREKEILPLVAQGLDNRQIGKLLFISEKTAKNYITSIRKKLGLANRTQIALYAIREGLIEVKPKEEQ</sequence>
<dbReference type="Pfam" id="PF00196">
    <property type="entry name" value="GerE"/>
    <property type="match status" value="1"/>
</dbReference>
<dbReference type="InterPro" id="IPR016032">
    <property type="entry name" value="Sig_transdc_resp-reg_C-effctor"/>
</dbReference>
<dbReference type="PROSITE" id="PS50043">
    <property type="entry name" value="HTH_LUXR_2"/>
    <property type="match status" value="1"/>
</dbReference>
<dbReference type="Gene3D" id="1.10.10.10">
    <property type="entry name" value="Winged helix-like DNA-binding domain superfamily/Winged helix DNA-binding domain"/>
    <property type="match status" value="1"/>
</dbReference>
<dbReference type="SUPFAM" id="SSF46894">
    <property type="entry name" value="C-terminal effector domain of the bipartite response regulators"/>
    <property type="match status" value="1"/>
</dbReference>
<dbReference type="SMART" id="SM00421">
    <property type="entry name" value="HTH_LUXR"/>
    <property type="match status" value="1"/>
</dbReference>
<dbReference type="InterPro" id="IPR036388">
    <property type="entry name" value="WH-like_DNA-bd_sf"/>
</dbReference>
<dbReference type="InterPro" id="IPR000792">
    <property type="entry name" value="Tscrpt_reg_LuxR_C"/>
</dbReference>
<dbReference type="RefSeq" id="WP_132016410.1">
    <property type="nucleotide sequence ID" value="NZ_SLUN01000036.1"/>
</dbReference>
<keyword evidence="2" id="KW-0238">DNA-binding</keyword>
<reference evidence="5 6" key="1">
    <citation type="submission" date="2019-03" db="EMBL/GenBank/DDBJ databases">
        <title>Genomic Encyclopedia of Type Strains, Phase IV (KMG-IV): sequencing the most valuable type-strain genomes for metagenomic binning, comparative biology and taxonomic classification.</title>
        <authorList>
            <person name="Goeker M."/>
        </authorList>
    </citation>
    <scope>NUCLEOTIDE SEQUENCE [LARGE SCALE GENOMIC DNA]</scope>
    <source>
        <strain evidence="5 6">LX-B</strain>
    </source>
</reference>
<evidence type="ECO:0000256" key="3">
    <source>
        <dbReference type="ARBA" id="ARBA00023163"/>
    </source>
</evidence>
<keyword evidence="1" id="KW-0805">Transcription regulation</keyword>
<dbReference type="GO" id="GO:0003677">
    <property type="term" value="F:DNA binding"/>
    <property type="evidence" value="ECO:0007669"/>
    <property type="project" value="UniProtKB-KW"/>
</dbReference>
<evidence type="ECO:0000313" key="6">
    <source>
        <dbReference type="Proteomes" id="UP000295008"/>
    </source>
</evidence>
<dbReference type="Proteomes" id="UP000295008">
    <property type="component" value="Unassembled WGS sequence"/>
</dbReference>
<dbReference type="AlphaFoldDB" id="A0A4R1R480"/>
<feature type="domain" description="HTH luxR-type" evidence="4">
    <location>
        <begin position="10"/>
        <end position="75"/>
    </location>
</feature>
<dbReference type="PANTHER" id="PTHR44688">
    <property type="entry name" value="DNA-BINDING TRANSCRIPTIONAL ACTIVATOR DEVR_DOSR"/>
    <property type="match status" value="1"/>
</dbReference>
<gene>
    <name evidence="5" type="ORF">EDC14_103644</name>
</gene>
<comment type="caution">
    <text evidence="5">The sequence shown here is derived from an EMBL/GenBank/DDBJ whole genome shotgun (WGS) entry which is preliminary data.</text>
</comment>
<evidence type="ECO:0000256" key="1">
    <source>
        <dbReference type="ARBA" id="ARBA00023015"/>
    </source>
</evidence>
<dbReference type="GO" id="GO:0006355">
    <property type="term" value="P:regulation of DNA-templated transcription"/>
    <property type="evidence" value="ECO:0007669"/>
    <property type="project" value="InterPro"/>
</dbReference>
<dbReference type="EMBL" id="SLUN01000036">
    <property type="protein sequence ID" value="TCL60291.1"/>
    <property type="molecule type" value="Genomic_DNA"/>
</dbReference>
<dbReference type="PRINTS" id="PR00038">
    <property type="entry name" value="HTHLUXR"/>
</dbReference>
<organism evidence="5 6">
    <name type="scientific">Hydrogenispora ethanolica</name>
    <dbReference type="NCBI Taxonomy" id="1082276"/>
    <lineage>
        <taxon>Bacteria</taxon>
        <taxon>Bacillati</taxon>
        <taxon>Bacillota</taxon>
        <taxon>Hydrogenispora</taxon>
    </lineage>
</organism>
<dbReference type="OrthoDB" id="3531307at2"/>
<proteinExistence type="predicted"/>